<dbReference type="Pfam" id="PF00158">
    <property type="entry name" value="Sigma54_activat"/>
    <property type="match status" value="1"/>
</dbReference>
<dbReference type="SMART" id="SM00091">
    <property type="entry name" value="PAS"/>
    <property type="match status" value="1"/>
</dbReference>
<dbReference type="SMART" id="SM00382">
    <property type="entry name" value="AAA"/>
    <property type="match status" value="1"/>
</dbReference>
<accession>A0ABS2PFW6</accession>
<dbReference type="SUPFAM" id="SSF46689">
    <property type="entry name" value="Homeodomain-like"/>
    <property type="match status" value="1"/>
</dbReference>
<dbReference type="InterPro" id="IPR002078">
    <property type="entry name" value="Sigma_54_int"/>
</dbReference>
<proteinExistence type="predicted"/>
<dbReference type="InterPro" id="IPR025944">
    <property type="entry name" value="Sigma_54_int_dom_CS"/>
</dbReference>
<dbReference type="InterPro" id="IPR025662">
    <property type="entry name" value="Sigma_54_int_dom_ATP-bd_1"/>
</dbReference>
<dbReference type="PRINTS" id="PR01590">
    <property type="entry name" value="HTHFIS"/>
</dbReference>
<dbReference type="Gene3D" id="3.30.450.20">
    <property type="entry name" value="PAS domain"/>
    <property type="match status" value="1"/>
</dbReference>
<name>A0ABS2PFW6_9BACL</name>
<keyword evidence="5" id="KW-0804">Transcription</keyword>
<dbReference type="InterPro" id="IPR003593">
    <property type="entry name" value="AAA+_ATPase"/>
</dbReference>
<dbReference type="InterPro" id="IPR027417">
    <property type="entry name" value="P-loop_NTPase"/>
</dbReference>
<dbReference type="SUPFAM" id="SSF54631">
    <property type="entry name" value="CBS-domain pair"/>
    <property type="match status" value="1"/>
</dbReference>
<dbReference type="EMBL" id="JAFBEC010000011">
    <property type="protein sequence ID" value="MBM7634313.1"/>
    <property type="molecule type" value="Genomic_DNA"/>
</dbReference>
<dbReference type="Pfam" id="PF00989">
    <property type="entry name" value="PAS"/>
    <property type="match status" value="1"/>
</dbReference>
<dbReference type="SUPFAM" id="SSF55785">
    <property type="entry name" value="PYP-like sensor domain (PAS domain)"/>
    <property type="match status" value="1"/>
</dbReference>
<dbReference type="Gene3D" id="1.10.8.60">
    <property type="match status" value="1"/>
</dbReference>
<sequence length="585" mass="66461">MSRQLLTKEGERMLLHTRDHCGQWMNIQPTTIDVTMTIREAKSMMTMQEQLEMAVVENGRFLGVIRIWRCLRSDDDQQTVENVIERPHAIVDEHCSLRECKESLLYVVHHESGILSGVIGMEERLAFTHYLEEQEEKQRQMNRWLMLSLDTAYEGVVIVDHKGIIQVFNETYSRFVGVTKEEAIGRPVEEVIENTRIPVVLKTGVPERSQAHRLQGQELVVHRLPMWQEGEIIGAVGMLVFEGKTELEETLQRLERIPQAVAIEESRWHKHTESNVSVRFEDIIGESPAIASAKKIGRKAAVTEVPVLLTGETGVGKEPFAHAIHHKSHHQKGPFVAVNCAAIPESLFESELFGYLKGAFTGTRAEGKVGKVELANGGTLFLDEIGDMPFESQAKILRVLETKQVERVGGSTPVHVDFRLVAATNQDLKAKMLKGTFREDLYYRLNVIHIEIPPLRERKQDIPSLIAHHLKLREQEGFQKKTLTKAVLERMFSYSWPGNVRELFHYLERMYVLSEGPIINEQDLPKELLQRTFIPASSMPPPTSDQELIYEALKEAKGNKSEAAKQLGISRATLYNKLAKYGLSV</sequence>
<dbReference type="Gene3D" id="1.10.10.60">
    <property type="entry name" value="Homeodomain-like"/>
    <property type="match status" value="1"/>
</dbReference>
<dbReference type="InterPro" id="IPR046342">
    <property type="entry name" value="CBS_dom_sf"/>
</dbReference>
<evidence type="ECO:0000256" key="1">
    <source>
        <dbReference type="ARBA" id="ARBA00022741"/>
    </source>
</evidence>
<dbReference type="InterPro" id="IPR058031">
    <property type="entry name" value="AAA_lid_NorR"/>
</dbReference>
<dbReference type="InterPro" id="IPR000014">
    <property type="entry name" value="PAS"/>
</dbReference>
<dbReference type="PROSITE" id="PS00688">
    <property type="entry name" value="SIGMA54_INTERACT_3"/>
    <property type="match status" value="1"/>
</dbReference>
<dbReference type="Pfam" id="PF25601">
    <property type="entry name" value="AAA_lid_14"/>
    <property type="match status" value="1"/>
</dbReference>
<evidence type="ECO:0000256" key="3">
    <source>
        <dbReference type="ARBA" id="ARBA00023015"/>
    </source>
</evidence>
<protein>
    <submittedName>
        <fullName evidence="8">Transcriptional regulator with PAS, ATPase and Fis domain</fullName>
    </submittedName>
</protein>
<keyword evidence="9" id="KW-1185">Reference proteome</keyword>
<dbReference type="SUPFAM" id="SSF52540">
    <property type="entry name" value="P-loop containing nucleoside triphosphate hydrolases"/>
    <property type="match status" value="1"/>
</dbReference>
<dbReference type="InterPro" id="IPR025943">
    <property type="entry name" value="Sigma_54_int_dom_ATP-bd_2"/>
</dbReference>
<dbReference type="NCBIfam" id="TIGR00229">
    <property type="entry name" value="sensory_box"/>
    <property type="match status" value="1"/>
</dbReference>
<organism evidence="8 9">
    <name type="scientific">Geomicrobium sediminis</name>
    <dbReference type="NCBI Taxonomy" id="1347788"/>
    <lineage>
        <taxon>Bacteria</taxon>
        <taxon>Bacillati</taxon>
        <taxon>Bacillota</taxon>
        <taxon>Bacilli</taxon>
        <taxon>Bacillales</taxon>
        <taxon>Geomicrobium</taxon>
    </lineage>
</organism>
<reference evidence="8 9" key="1">
    <citation type="submission" date="2021-01" db="EMBL/GenBank/DDBJ databases">
        <title>Genomic Encyclopedia of Type Strains, Phase IV (KMG-IV): sequencing the most valuable type-strain genomes for metagenomic binning, comparative biology and taxonomic classification.</title>
        <authorList>
            <person name="Goeker M."/>
        </authorList>
    </citation>
    <scope>NUCLEOTIDE SEQUENCE [LARGE SCALE GENOMIC DNA]</scope>
    <source>
        <strain evidence="8 9">DSM 25540</strain>
    </source>
</reference>
<keyword evidence="2" id="KW-0067">ATP-binding</keyword>
<dbReference type="PROSITE" id="PS50112">
    <property type="entry name" value="PAS"/>
    <property type="match status" value="1"/>
</dbReference>
<dbReference type="PROSITE" id="PS00675">
    <property type="entry name" value="SIGMA54_INTERACT_1"/>
    <property type="match status" value="1"/>
</dbReference>
<evidence type="ECO:0000313" key="8">
    <source>
        <dbReference type="EMBL" id="MBM7634313.1"/>
    </source>
</evidence>
<keyword evidence="4" id="KW-0238">DNA-binding</keyword>
<dbReference type="InterPro" id="IPR035965">
    <property type="entry name" value="PAS-like_dom_sf"/>
</dbReference>
<dbReference type="InterPro" id="IPR009057">
    <property type="entry name" value="Homeodomain-like_sf"/>
</dbReference>
<dbReference type="Pfam" id="PF02954">
    <property type="entry name" value="HTH_8"/>
    <property type="match status" value="1"/>
</dbReference>
<evidence type="ECO:0000256" key="2">
    <source>
        <dbReference type="ARBA" id="ARBA00022840"/>
    </source>
</evidence>
<dbReference type="CDD" id="cd00009">
    <property type="entry name" value="AAA"/>
    <property type="match status" value="1"/>
</dbReference>
<dbReference type="Gene3D" id="3.10.580.10">
    <property type="entry name" value="CBS-domain"/>
    <property type="match status" value="1"/>
</dbReference>
<evidence type="ECO:0000259" key="6">
    <source>
        <dbReference type="PROSITE" id="PS50045"/>
    </source>
</evidence>
<dbReference type="Gene3D" id="3.40.50.300">
    <property type="entry name" value="P-loop containing nucleotide triphosphate hydrolases"/>
    <property type="match status" value="1"/>
</dbReference>
<keyword evidence="3" id="KW-0805">Transcription regulation</keyword>
<dbReference type="RefSeq" id="WP_204699065.1">
    <property type="nucleotide sequence ID" value="NZ_JAFBEC010000011.1"/>
</dbReference>
<dbReference type="CDD" id="cd00130">
    <property type="entry name" value="PAS"/>
    <property type="match status" value="1"/>
</dbReference>
<evidence type="ECO:0000256" key="5">
    <source>
        <dbReference type="ARBA" id="ARBA00023163"/>
    </source>
</evidence>
<dbReference type="Proteomes" id="UP000741863">
    <property type="component" value="Unassembled WGS sequence"/>
</dbReference>
<dbReference type="PANTHER" id="PTHR32071">
    <property type="entry name" value="TRANSCRIPTIONAL REGULATORY PROTEIN"/>
    <property type="match status" value="1"/>
</dbReference>
<dbReference type="PROSITE" id="PS50045">
    <property type="entry name" value="SIGMA54_INTERACT_4"/>
    <property type="match status" value="1"/>
</dbReference>
<evidence type="ECO:0000259" key="7">
    <source>
        <dbReference type="PROSITE" id="PS50112"/>
    </source>
</evidence>
<evidence type="ECO:0000256" key="4">
    <source>
        <dbReference type="ARBA" id="ARBA00023125"/>
    </source>
</evidence>
<dbReference type="InterPro" id="IPR000644">
    <property type="entry name" value="CBS_dom"/>
</dbReference>
<comment type="caution">
    <text evidence="8">The sequence shown here is derived from an EMBL/GenBank/DDBJ whole genome shotgun (WGS) entry which is preliminary data.</text>
</comment>
<dbReference type="InterPro" id="IPR002197">
    <property type="entry name" value="HTH_Fis"/>
</dbReference>
<dbReference type="PROSITE" id="PS00676">
    <property type="entry name" value="SIGMA54_INTERACT_2"/>
    <property type="match status" value="1"/>
</dbReference>
<gene>
    <name evidence="8" type="ORF">JOD17_003415</name>
</gene>
<dbReference type="Pfam" id="PF00571">
    <property type="entry name" value="CBS"/>
    <property type="match status" value="1"/>
</dbReference>
<feature type="domain" description="PAS" evidence="7">
    <location>
        <begin position="141"/>
        <end position="186"/>
    </location>
</feature>
<keyword evidence="1" id="KW-0547">Nucleotide-binding</keyword>
<evidence type="ECO:0000313" key="9">
    <source>
        <dbReference type="Proteomes" id="UP000741863"/>
    </source>
</evidence>
<dbReference type="InterPro" id="IPR013767">
    <property type="entry name" value="PAS_fold"/>
</dbReference>
<feature type="domain" description="Sigma-54 factor interaction" evidence="6">
    <location>
        <begin position="283"/>
        <end position="512"/>
    </location>
</feature>